<protein>
    <submittedName>
        <fullName evidence="2">Uncharacterized protein</fullName>
    </submittedName>
</protein>
<evidence type="ECO:0000313" key="2">
    <source>
        <dbReference type="EMBL" id="RIY41891.1"/>
    </source>
</evidence>
<sequence>MADTNWLTALYIAGGLLLLALCCAVLFLAWHWLARYVGFILRAPKWLVVVCFILFPPAFVAFLIGLIPYTIWVEKEDKKFWKEFMEFFWEQYPPSEHIKGDEKTRRQIATKRRQLGYDKLSR</sequence>
<gene>
    <name evidence="2" type="ORF">CJP73_00110</name>
</gene>
<proteinExistence type="predicted"/>
<dbReference type="Proteomes" id="UP000266206">
    <property type="component" value="Unassembled WGS sequence"/>
</dbReference>
<reference evidence="2 3" key="1">
    <citation type="submission" date="2017-08" db="EMBL/GenBank/DDBJ databases">
        <title>Pusillimonas indicus sp. nov., a member of the family Alcaligenaceae isolated from surface seawater.</title>
        <authorList>
            <person name="Li J."/>
        </authorList>
    </citation>
    <scope>NUCLEOTIDE SEQUENCE [LARGE SCALE GENOMIC DNA]</scope>
    <source>
        <strain evidence="2 3">L52-1-41</strain>
    </source>
</reference>
<feature type="transmembrane region" description="Helical" evidence="1">
    <location>
        <begin position="6"/>
        <end position="34"/>
    </location>
</feature>
<comment type="caution">
    <text evidence="2">The sequence shown here is derived from an EMBL/GenBank/DDBJ whole genome shotgun (WGS) entry which is preliminary data.</text>
</comment>
<keyword evidence="1" id="KW-1133">Transmembrane helix</keyword>
<accession>A0A3A1YWJ4</accession>
<evidence type="ECO:0000313" key="3">
    <source>
        <dbReference type="Proteomes" id="UP000266206"/>
    </source>
</evidence>
<name>A0A3A1YWJ4_9BURK</name>
<dbReference type="EMBL" id="NQYH01000001">
    <property type="protein sequence ID" value="RIY41891.1"/>
    <property type="molecule type" value="Genomic_DNA"/>
</dbReference>
<keyword evidence="1" id="KW-0472">Membrane</keyword>
<dbReference type="AlphaFoldDB" id="A0A3A1YWJ4"/>
<feature type="transmembrane region" description="Helical" evidence="1">
    <location>
        <begin position="46"/>
        <end position="72"/>
    </location>
</feature>
<dbReference type="RefSeq" id="WP_119515128.1">
    <property type="nucleotide sequence ID" value="NZ_NQYH01000001.1"/>
</dbReference>
<evidence type="ECO:0000256" key="1">
    <source>
        <dbReference type="SAM" id="Phobius"/>
    </source>
</evidence>
<organism evidence="2 3">
    <name type="scientific">Neopusillimonas maritima</name>
    <dbReference type="NCBI Taxonomy" id="2026239"/>
    <lineage>
        <taxon>Bacteria</taxon>
        <taxon>Pseudomonadati</taxon>
        <taxon>Pseudomonadota</taxon>
        <taxon>Betaproteobacteria</taxon>
        <taxon>Burkholderiales</taxon>
        <taxon>Alcaligenaceae</taxon>
        <taxon>Neopusillimonas</taxon>
    </lineage>
</organism>
<keyword evidence="1" id="KW-0812">Transmembrane</keyword>